<comment type="caution">
    <text evidence="2">The sequence shown here is derived from an EMBL/GenBank/DDBJ whole genome shotgun (WGS) entry which is preliminary data.</text>
</comment>
<dbReference type="GO" id="GO:0050049">
    <property type="term" value="F:L-leucine dehydrogenase activity"/>
    <property type="evidence" value="ECO:0007669"/>
    <property type="project" value="UniProtKB-EC"/>
</dbReference>
<gene>
    <name evidence="2" type="ORF">JCM19296_2626</name>
</gene>
<organism evidence="2 3">
    <name type="scientific">Nonlabens ulvanivorans</name>
    <name type="common">Persicivirga ulvanivorans</name>
    <dbReference type="NCBI Taxonomy" id="906888"/>
    <lineage>
        <taxon>Bacteria</taxon>
        <taxon>Pseudomonadati</taxon>
        <taxon>Bacteroidota</taxon>
        <taxon>Flavobacteriia</taxon>
        <taxon>Flavobacteriales</taxon>
        <taxon>Flavobacteriaceae</taxon>
        <taxon>Nonlabens</taxon>
    </lineage>
</organism>
<dbReference type="EC" id="1.4.1.9" evidence="2"/>
<reference evidence="2 3" key="1">
    <citation type="journal article" date="2014" name="Genome Announc.">
        <title>Draft Genome Sequences of Marine Flavobacterium Nonlabens Strains NR17, NR24, NR27, NR32, NR33, and Ara13.</title>
        <authorList>
            <person name="Nakanishi M."/>
            <person name="Meirelles P."/>
            <person name="Suzuki R."/>
            <person name="Takatani N."/>
            <person name="Mino S."/>
            <person name="Suda W."/>
            <person name="Oshima K."/>
            <person name="Hattori M."/>
            <person name="Ohkuma M."/>
            <person name="Hosokawa M."/>
            <person name="Miyashita K."/>
            <person name="Thompson F.L."/>
            <person name="Niwa A."/>
            <person name="Sawabe T."/>
            <person name="Sawabe T."/>
        </authorList>
    </citation>
    <scope>NUCLEOTIDE SEQUENCE [LARGE SCALE GENOMIC DNA]</scope>
    <source>
        <strain evidence="3">JCM19296</strain>
    </source>
</reference>
<dbReference type="GO" id="GO:0006520">
    <property type="term" value="P:amino acid metabolic process"/>
    <property type="evidence" value="ECO:0007669"/>
    <property type="project" value="InterPro"/>
</dbReference>
<evidence type="ECO:0000259" key="1">
    <source>
        <dbReference type="SMART" id="SM00839"/>
    </source>
</evidence>
<evidence type="ECO:0000313" key="3">
    <source>
        <dbReference type="Proteomes" id="UP000028980"/>
    </source>
</evidence>
<evidence type="ECO:0000313" key="2">
    <source>
        <dbReference type="EMBL" id="GAK77022.1"/>
    </source>
</evidence>
<dbReference type="SMART" id="SM00839">
    <property type="entry name" value="ELFV_dehydrog"/>
    <property type="match status" value="1"/>
</dbReference>
<protein>
    <submittedName>
        <fullName evidence="2">Leucine dehydrogenase</fullName>
        <ecNumber evidence="2">1.4.1.9</ecNumber>
    </submittedName>
</protein>
<dbReference type="AlphaFoldDB" id="A0A081DDM6"/>
<proteinExistence type="predicted"/>
<dbReference type="Pfam" id="PF00208">
    <property type="entry name" value="ELFV_dehydrog"/>
    <property type="match status" value="1"/>
</dbReference>
<sequence>MDIYAPCALGATVNDNTIQKLQADIVAGAANNQLADESKHGMLLQQRGIVYAPDFLINAGGIINVYAELEGYDRSEIMRKTENIYTTTIEILNKAQQNGVTTHTAALQIAQARIDARRQENRG</sequence>
<dbReference type="Gene3D" id="3.40.50.720">
    <property type="entry name" value="NAD(P)-binding Rossmann-like Domain"/>
    <property type="match status" value="1"/>
</dbReference>
<dbReference type="EMBL" id="BBLG01000006">
    <property type="protein sequence ID" value="GAK77022.1"/>
    <property type="molecule type" value="Genomic_DNA"/>
</dbReference>
<dbReference type="InterPro" id="IPR036291">
    <property type="entry name" value="NAD(P)-bd_dom_sf"/>
</dbReference>
<dbReference type="PANTHER" id="PTHR42722:SF1">
    <property type="entry name" value="VALINE DEHYDROGENASE"/>
    <property type="match status" value="1"/>
</dbReference>
<dbReference type="PANTHER" id="PTHR42722">
    <property type="entry name" value="LEUCINE DEHYDROGENASE"/>
    <property type="match status" value="1"/>
</dbReference>
<feature type="domain" description="Glutamate/phenylalanine/leucine/valine/L-tryptophan dehydrogenase C-terminal" evidence="1">
    <location>
        <begin position="1"/>
        <end position="123"/>
    </location>
</feature>
<keyword evidence="2" id="KW-0560">Oxidoreductase</keyword>
<dbReference type="SUPFAM" id="SSF51735">
    <property type="entry name" value="NAD(P)-binding Rossmann-fold domains"/>
    <property type="match status" value="1"/>
</dbReference>
<dbReference type="InterPro" id="IPR016211">
    <property type="entry name" value="Glu/Phe/Leu/Val/Trp_DH_bac/arc"/>
</dbReference>
<dbReference type="Proteomes" id="UP000028980">
    <property type="component" value="Unassembled WGS sequence"/>
</dbReference>
<name>A0A081DDM6_NONUL</name>
<accession>A0A081DDM6</accession>
<dbReference type="InterPro" id="IPR006096">
    <property type="entry name" value="Glu/Leu/Phe/Val/Trp_DH_C"/>
</dbReference>